<protein>
    <submittedName>
        <fullName evidence="5">Type 1 glutamine amidotransferase-like domain-containing protein</fullName>
    </submittedName>
</protein>
<evidence type="ECO:0000256" key="2">
    <source>
        <dbReference type="ARBA" id="ARBA00022670"/>
    </source>
</evidence>
<sequence>MLLFSGGGDTRQTARINTFFASIIEKDRPLLYIPLAGDPRFRSYETCLNYVKAVFRLQGIREVMMWTNLDSKTLKDLSRFSAIYISGGSADKLLGHFRGGFGEVLHSYFYHDGTIYGQSAGAIVLGKTIDILQQLNSDIYGLDLIYGFFLTCHFQMENSKIISKYVQHNQQPVIALPQGTALYQKDNALFHRVGLNPAYLFLTDLRKPVEWRT</sequence>
<dbReference type="RefSeq" id="WP_253063003.1">
    <property type="nucleotide sequence ID" value="NZ_JAMXWM010000017.1"/>
</dbReference>
<dbReference type="EMBL" id="JBHUMQ010000050">
    <property type="protein sequence ID" value="MFD2695659.1"/>
    <property type="molecule type" value="Genomic_DNA"/>
</dbReference>
<dbReference type="InterPro" id="IPR005320">
    <property type="entry name" value="Peptidase_S51"/>
</dbReference>
<name>A0ABW5S8L7_9BACL</name>
<proteinExistence type="inferred from homology"/>
<comment type="caution">
    <text evidence="5">The sequence shown here is derived from an EMBL/GenBank/DDBJ whole genome shotgun (WGS) entry which is preliminary data.</text>
</comment>
<evidence type="ECO:0000313" key="6">
    <source>
        <dbReference type="Proteomes" id="UP001597399"/>
    </source>
</evidence>
<dbReference type="SUPFAM" id="SSF52317">
    <property type="entry name" value="Class I glutamine amidotransferase-like"/>
    <property type="match status" value="1"/>
</dbReference>
<dbReference type="Gene3D" id="3.40.50.880">
    <property type="match status" value="1"/>
</dbReference>
<reference evidence="6" key="1">
    <citation type="journal article" date="2019" name="Int. J. Syst. Evol. Microbiol.">
        <title>The Global Catalogue of Microorganisms (GCM) 10K type strain sequencing project: providing services to taxonomists for standard genome sequencing and annotation.</title>
        <authorList>
            <consortium name="The Broad Institute Genomics Platform"/>
            <consortium name="The Broad Institute Genome Sequencing Center for Infectious Disease"/>
            <person name="Wu L."/>
            <person name="Ma J."/>
        </authorList>
    </citation>
    <scope>NUCLEOTIDE SEQUENCE [LARGE SCALE GENOMIC DNA]</scope>
    <source>
        <strain evidence="6">TISTR 2466</strain>
    </source>
</reference>
<evidence type="ECO:0000256" key="3">
    <source>
        <dbReference type="ARBA" id="ARBA00022801"/>
    </source>
</evidence>
<keyword evidence="4" id="KW-0720">Serine protease</keyword>
<evidence type="ECO:0000256" key="1">
    <source>
        <dbReference type="ARBA" id="ARBA00006534"/>
    </source>
</evidence>
<dbReference type="Proteomes" id="UP001597399">
    <property type="component" value="Unassembled WGS sequence"/>
</dbReference>
<evidence type="ECO:0000256" key="4">
    <source>
        <dbReference type="ARBA" id="ARBA00022825"/>
    </source>
</evidence>
<keyword evidence="3" id="KW-0378">Hydrolase</keyword>
<keyword evidence="2" id="KW-0645">Protease</keyword>
<organism evidence="5 6">
    <name type="scientific">Sporolactobacillus shoreicorticis</name>
    <dbReference type="NCBI Taxonomy" id="1923877"/>
    <lineage>
        <taxon>Bacteria</taxon>
        <taxon>Bacillati</taxon>
        <taxon>Bacillota</taxon>
        <taxon>Bacilli</taxon>
        <taxon>Bacillales</taxon>
        <taxon>Sporolactobacillaceae</taxon>
        <taxon>Sporolactobacillus</taxon>
    </lineage>
</organism>
<evidence type="ECO:0000313" key="5">
    <source>
        <dbReference type="EMBL" id="MFD2695659.1"/>
    </source>
</evidence>
<gene>
    <name evidence="5" type="ORF">ACFSUE_18820</name>
</gene>
<accession>A0ABW5S8L7</accession>
<keyword evidence="6" id="KW-1185">Reference proteome</keyword>
<dbReference type="InterPro" id="IPR029062">
    <property type="entry name" value="Class_I_gatase-like"/>
</dbReference>
<dbReference type="Pfam" id="PF03575">
    <property type="entry name" value="Peptidase_S51"/>
    <property type="match status" value="1"/>
</dbReference>
<comment type="similarity">
    <text evidence="1">Belongs to the peptidase S51 family.</text>
</comment>